<evidence type="ECO:0000256" key="2">
    <source>
        <dbReference type="ARBA" id="ARBA00023034"/>
    </source>
</evidence>
<dbReference type="Pfam" id="PF26282">
    <property type="entry name" value="Ig_TRAPPC9-Trs120_3rd"/>
    <property type="match status" value="1"/>
</dbReference>
<reference evidence="9 10" key="1">
    <citation type="submission" date="2023-01" db="EMBL/GenBank/DDBJ databases">
        <title>Analysis of 21 Apiospora genomes using comparative genomics revels a genus with tremendous synthesis potential of carbohydrate active enzymes and secondary metabolites.</title>
        <authorList>
            <person name="Sorensen T."/>
        </authorList>
    </citation>
    <scope>NUCLEOTIDE SEQUENCE [LARGE SCALE GENOMIC DNA]</scope>
    <source>
        <strain evidence="9 10">CBS 83171</strain>
    </source>
</reference>
<feature type="domain" description="Trs120/TRAPPC9 first Ig-like" evidence="6">
    <location>
        <begin position="751"/>
        <end position="916"/>
    </location>
</feature>
<sequence length="1982" mass="218330">MSLDSLIPIAPARVRALLLPVGQIKRERFASFVQRLSQEHVVQLRDISADGRPNRNKFSPLAFPDGAIFYDLVTWVPPPSHLALSPFDLYREPLVIIAIADGTELEKEPLNKRQSVNGHAPTTAEQNIRFLYQELENLRDAHGKALSHHVLIFDYIPPEDSEVPIPEGVKTVPPVEKSKTTTMKTIMCDISSLLVAEMTTLARSFEAMTVIDTPGHSTRPQMNASSWTVDEANPATRRNSQFAAPTVARSTSSSGALHANWTPNDAITKRSFKPPTTFDDMNGEGPGSPEHKSSSRPATPEDIKSPKGQDKVVVQGFGSGGLNERWRNKGKGRVSILIGSMYLQAGRWTDALKDLVEGTTVAKSLNDHIWHGKGLELITVCLLLLGWAGIEFVVPTICLANDKSSNNKFAEPENVIPDQPAWLRQLQTALPDLLEKIIGLYCRVSGEQLPLVSLSETVIRLSSCMTALHICEGKVDKVFLEMIVSGKFPAKPLTTSPRLSVNPSRSYIVNVLFKAFPSSLAELLTTVDRAIILSGIASVLGTLGFQRKKAMVVRELVSVLISGLIEARTRGAAEVGIHPAAGLVALDAANGQGNGSGALELGEGDIEQGVDSFLGLLCRTYGVVGYDGACTPKPNSSLSNDDSNDAVIARIQNQSAARHFGMPMVKLNILRACINFSEALPDFNGVLRFSSDLLRTAGSGVAPGPRREDAAPIITREEQLRLATNITKTSILSTRLGLGNLSAEYWDEFLIRDITLDPLHPSRAPVPHAKTVLPGANTVLTSQDVNPFIYNPFLRPPNTSLLERTLVVGEAAVFRVTIQNPYEMDLDIESIKLDTEGAAFEPSAESTIIGPYRTQILKVTGTPRKAGDFKVTGAVVRVRGCRERRFPIFTQPWAADTQEKVKGFGVIALEKNKELPNPGPPLNPTSMSLTAITAQPVVVVKSTTLAQSAVMILEGERQVFSVTLQNQSLETPVDLLLFSFQDSTQAPLQTAILNRDATPAELYEYELVLAKRQALRRRKVDEGQRYIPPGETRTFEFEILGKPGLTSGTIQIDYAYLGVPQDKIEDQFHTRQVCLDLAVTVNASVDLARIDILPIQGDVPQPLWKSIGVQQAETDTPVDSDKYCLLMMDLRNAWPSNMEVRLEAANCFAIEEHILPGNTNRLVFPVPRVYLENPHAFIPAINPSRQRQFVVSTSKITPETERANREAFWFREKVIDSLKASWKTLSGSPRAGTVDLRGMRLTPRQIEAIKIDEVGIEITVEHTPSEPTASPGSSNVNFEACESSISVDDFVQIRIRLTNRTLKPIYPTLRLMPALAHRPLNVALDFTRKFAWNGTLQQTLPLLDSHATTEVCIGATALCRGDFELMASVEETRLWVDEEEAKNSEGGGRQRSDTQAMMDAVLGAKERRVWHSRHKCLVRECRTEDALDRLWAAVVSRRPWRGAPDLRLGRDACFDMELVCAKAEDYGFPCFRLLPPELVRIVYTYSSLATFWRYTAIVSLARELRAAPMDSGSLPLLDVSAWTRGQERPVLLPSPPEGPSSTRLTIDWHGVKQIERLPGIPPFRRWVSENLRFVILTEGEVDQLANIMVQYKVNPALTPSCPFSLTLHSVWHHAPRTTRRLWRIPHLGHARPSPLADCRFSGTVVPQATQFRTIDLRRATGLTFQYQHNKVYEISIHTRAAPCVRRANFYQPNSGLRPRYRAAWVHLPIPKGEEIMVIAVRMTHGGHHELSTQKPCFLFRMKLAGDVSLGPDYSGDYEDVTLSQVRPELLIYNNLSAGPATLIGAYPRPDSYQENDAERNGHDNDDNNRGSDGGSAYHQVLFFSAPLDNVTRLQVLGDPGTGYCHAVLLDYANGSRRALGNCRLGADPVIGTYPHPARICCRAVPPVEIAAAEAAAARGLGEPLRGVIAGRTVTQVESGPEPAGSTHRHGDDDSFYEDDGLGNHHGGHRWVCSSLQGNTMKMWFSAEKSVVRITPAAASPSG</sequence>
<dbReference type="InterPro" id="IPR013935">
    <property type="entry name" value="Trs120_TRAPPC9"/>
</dbReference>
<dbReference type="PANTHER" id="PTHR21512">
    <property type="entry name" value="TRAFFICKING PROTEIN PARTICLE COMPLEX SUBUNIT 9"/>
    <property type="match status" value="1"/>
</dbReference>
<feature type="domain" description="Trs120/TRAPPC9 N-terminal" evidence="4">
    <location>
        <begin position="7"/>
        <end position="398"/>
    </location>
</feature>
<dbReference type="InterPro" id="IPR058564">
    <property type="entry name" value="TPR_TRAPPC9_Trs120"/>
</dbReference>
<dbReference type="InterPro" id="IPR058568">
    <property type="entry name" value="Ig_TRAPPC9_Trs120_4th"/>
</dbReference>
<name>A0ABR1TKT0_9PEZI</name>
<comment type="caution">
    <text evidence="9">The sequence shown here is derived from an EMBL/GenBank/DDBJ whole genome shotgun (WGS) entry which is preliminary data.</text>
</comment>
<evidence type="ECO:0000259" key="5">
    <source>
        <dbReference type="Pfam" id="PF26251"/>
    </source>
</evidence>
<evidence type="ECO:0000313" key="9">
    <source>
        <dbReference type="EMBL" id="KAK8047228.1"/>
    </source>
</evidence>
<dbReference type="Pfam" id="PF26280">
    <property type="entry name" value="Ig_TRAPPC9-Trs120_2nd"/>
    <property type="match status" value="1"/>
</dbReference>
<dbReference type="Pfam" id="PF08626">
    <property type="entry name" value="TRAPPC9-Trs120"/>
    <property type="match status" value="1"/>
</dbReference>
<accession>A0ABR1TKT0</accession>
<dbReference type="InterPro" id="IPR058567">
    <property type="entry name" value="Ig_TRAPPC9_Trs120_3rd"/>
</dbReference>
<feature type="domain" description="Trs120/TRAPPC9 third Ig-like" evidence="7">
    <location>
        <begin position="1085"/>
        <end position="1250"/>
    </location>
</feature>
<feature type="compositionally biased region" description="Polar residues" evidence="3">
    <location>
        <begin position="237"/>
        <end position="265"/>
    </location>
</feature>
<feature type="compositionally biased region" description="Basic and acidic residues" evidence="3">
    <location>
        <begin position="1796"/>
        <end position="1809"/>
    </location>
</feature>
<feature type="domain" description="Trs120/TRAPPC9 TPR region" evidence="5">
    <location>
        <begin position="426"/>
        <end position="737"/>
    </location>
</feature>
<dbReference type="InterPro" id="IPR058563">
    <property type="entry name" value="Trs120_TRAPPC9_N"/>
</dbReference>
<evidence type="ECO:0000313" key="10">
    <source>
        <dbReference type="Proteomes" id="UP001446871"/>
    </source>
</evidence>
<evidence type="ECO:0000259" key="8">
    <source>
        <dbReference type="Pfam" id="PF26283"/>
    </source>
</evidence>
<dbReference type="InterPro" id="IPR058565">
    <property type="entry name" value="Ig_TRAPPC9_Trs120_1st"/>
</dbReference>
<keyword evidence="10" id="KW-1185">Reference proteome</keyword>
<comment type="subcellular location">
    <subcellularLocation>
        <location evidence="1">Golgi apparatus</location>
    </subcellularLocation>
</comment>
<evidence type="ECO:0000259" key="6">
    <source>
        <dbReference type="Pfam" id="PF26254"/>
    </source>
</evidence>
<feature type="domain" description="Trs120/TRAPPC9 fourth Ig-like" evidence="8">
    <location>
        <begin position="1268"/>
        <end position="1418"/>
    </location>
</feature>
<evidence type="ECO:0000256" key="3">
    <source>
        <dbReference type="SAM" id="MobiDB-lite"/>
    </source>
</evidence>
<evidence type="ECO:0008006" key="11">
    <source>
        <dbReference type="Google" id="ProtNLM"/>
    </source>
</evidence>
<proteinExistence type="predicted"/>
<dbReference type="InterPro" id="IPR013783">
    <property type="entry name" value="Ig-like_fold"/>
</dbReference>
<gene>
    <name evidence="9" type="ORF">PG996_015292</name>
</gene>
<feature type="region of interest" description="Disordered" evidence="3">
    <location>
        <begin position="1786"/>
        <end position="1811"/>
    </location>
</feature>
<evidence type="ECO:0000259" key="4">
    <source>
        <dbReference type="Pfam" id="PF08626"/>
    </source>
</evidence>
<evidence type="ECO:0000259" key="7">
    <source>
        <dbReference type="Pfam" id="PF26282"/>
    </source>
</evidence>
<feature type="region of interest" description="Disordered" evidence="3">
    <location>
        <begin position="237"/>
        <end position="319"/>
    </location>
</feature>
<organism evidence="9 10">
    <name type="scientific">Apiospora saccharicola</name>
    <dbReference type="NCBI Taxonomy" id="335842"/>
    <lineage>
        <taxon>Eukaryota</taxon>
        <taxon>Fungi</taxon>
        <taxon>Dikarya</taxon>
        <taxon>Ascomycota</taxon>
        <taxon>Pezizomycotina</taxon>
        <taxon>Sordariomycetes</taxon>
        <taxon>Xylariomycetidae</taxon>
        <taxon>Amphisphaeriales</taxon>
        <taxon>Apiosporaceae</taxon>
        <taxon>Apiospora</taxon>
    </lineage>
</organism>
<dbReference type="Gene3D" id="2.60.40.10">
    <property type="entry name" value="Immunoglobulins"/>
    <property type="match status" value="1"/>
</dbReference>
<dbReference type="Pfam" id="PF26283">
    <property type="entry name" value="Ig_TRAPPC9-Trs120_4th"/>
    <property type="match status" value="1"/>
</dbReference>
<feature type="compositionally biased region" description="Basic and acidic residues" evidence="3">
    <location>
        <begin position="289"/>
        <end position="310"/>
    </location>
</feature>
<dbReference type="EMBL" id="JAQQWM010000009">
    <property type="protein sequence ID" value="KAK8047228.1"/>
    <property type="molecule type" value="Genomic_DNA"/>
</dbReference>
<keyword evidence="2" id="KW-0333">Golgi apparatus</keyword>
<evidence type="ECO:0000256" key="1">
    <source>
        <dbReference type="ARBA" id="ARBA00004555"/>
    </source>
</evidence>
<dbReference type="Pfam" id="PF26251">
    <property type="entry name" value="TPR_TRAPPC9-Trs120"/>
    <property type="match status" value="1"/>
</dbReference>
<dbReference type="PANTHER" id="PTHR21512:SF5">
    <property type="entry name" value="TRAFFICKING PROTEIN PARTICLE COMPLEX SUBUNIT 9"/>
    <property type="match status" value="1"/>
</dbReference>
<dbReference type="Pfam" id="PF26254">
    <property type="entry name" value="Ig_TRAPPC9-Trs120_1st"/>
    <property type="match status" value="1"/>
</dbReference>
<feature type="region of interest" description="Disordered" evidence="3">
    <location>
        <begin position="1915"/>
        <end position="1940"/>
    </location>
</feature>
<dbReference type="Proteomes" id="UP001446871">
    <property type="component" value="Unassembled WGS sequence"/>
</dbReference>
<protein>
    <recommendedName>
        <fullName evidence="11">Hypercellular protein HypA</fullName>
    </recommendedName>
</protein>